<keyword evidence="2" id="KW-1185">Reference proteome</keyword>
<organism evidence="1 2">
    <name type="scientific">Evansella caseinilytica</name>
    <dbReference type="NCBI Taxonomy" id="1503961"/>
    <lineage>
        <taxon>Bacteria</taxon>
        <taxon>Bacillati</taxon>
        <taxon>Bacillota</taxon>
        <taxon>Bacilli</taxon>
        <taxon>Bacillales</taxon>
        <taxon>Bacillaceae</taxon>
        <taxon>Evansella</taxon>
    </lineage>
</organism>
<sequence>MNPIVRQMVNQKVRNLNVKELIRLGRENGIHLTVRQAKEVLAIIHAVPFDIGDKKNVLQLNERLKKMDPALYKKARKLLRPYEAYLSFSLD</sequence>
<proteinExistence type="predicted"/>
<accession>A0A1H3KL71</accession>
<evidence type="ECO:0000313" key="2">
    <source>
        <dbReference type="Proteomes" id="UP000198935"/>
    </source>
</evidence>
<name>A0A1H3KL71_9BACI</name>
<dbReference type="OrthoDB" id="2969753at2"/>
<evidence type="ECO:0008006" key="3">
    <source>
        <dbReference type="Google" id="ProtNLM"/>
    </source>
</evidence>
<evidence type="ECO:0000313" key="1">
    <source>
        <dbReference type="EMBL" id="SDY52897.1"/>
    </source>
</evidence>
<dbReference type="Proteomes" id="UP000198935">
    <property type="component" value="Unassembled WGS sequence"/>
</dbReference>
<dbReference type="Pfam" id="PF11116">
    <property type="entry name" value="DUF2624"/>
    <property type="match status" value="1"/>
</dbReference>
<dbReference type="AlphaFoldDB" id="A0A1H3KL71"/>
<dbReference type="EMBL" id="FNPI01000002">
    <property type="protein sequence ID" value="SDY52897.1"/>
    <property type="molecule type" value="Genomic_DNA"/>
</dbReference>
<gene>
    <name evidence="1" type="ORF">SAMN05421736_102186</name>
</gene>
<dbReference type="InterPro" id="IPR020277">
    <property type="entry name" value="DUF2624"/>
</dbReference>
<protein>
    <recommendedName>
        <fullName evidence="3">DUF2624 domain-containing protein</fullName>
    </recommendedName>
</protein>
<reference evidence="2" key="1">
    <citation type="submission" date="2016-10" db="EMBL/GenBank/DDBJ databases">
        <authorList>
            <person name="Varghese N."/>
            <person name="Submissions S."/>
        </authorList>
    </citation>
    <scope>NUCLEOTIDE SEQUENCE [LARGE SCALE GENOMIC DNA]</scope>
    <source>
        <strain evidence="2">SP</strain>
    </source>
</reference>